<dbReference type="InterPro" id="IPR036691">
    <property type="entry name" value="Endo/exonu/phosph_ase_sf"/>
</dbReference>
<dbReference type="Pfam" id="PF03372">
    <property type="entry name" value="Exo_endo_phos"/>
    <property type="match status" value="1"/>
</dbReference>
<evidence type="ECO:0000259" key="1">
    <source>
        <dbReference type="Pfam" id="PF03372"/>
    </source>
</evidence>
<feature type="domain" description="Endonuclease/exonuclease/phosphatase" evidence="1">
    <location>
        <begin position="1"/>
        <end position="41"/>
    </location>
</feature>
<feature type="non-terminal residue" evidence="2">
    <location>
        <position position="44"/>
    </location>
</feature>
<dbReference type="Proteomes" id="UP000011991">
    <property type="component" value="Unassembled WGS sequence"/>
</dbReference>
<keyword evidence="3" id="KW-1185">Reference proteome</keyword>
<accession>M5RDI0</accession>
<dbReference type="GO" id="GO:0003824">
    <property type="term" value="F:catalytic activity"/>
    <property type="evidence" value="ECO:0007669"/>
    <property type="project" value="InterPro"/>
</dbReference>
<evidence type="ECO:0000313" key="2">
    <source>
        <dbReference type="EMBL" id="EMI17131.1"/>
    </source>
</evidence>
<evidence type="ECO:0000313" key="3">
    <source>
        <dbReference type="Proteomes" id="UP000011991"/>
    </source>
</evidence>
<dbReference type="InterPro" id="IPR005135">
    <property type="entry name" value="Endo/exonuclease/phosphatase"/>
</dbReference>
<reference evidence="2 3" key="1">
    <citation type="journal article" date="2013" name="Mar. Genomics">
        <title>Expression of sulfatases in Rhodopirellula baltica and the diversity of sulfatases in the genus Rhodopirellula.</title>
        <authorList>
            <person name="Wegner C.E."/>
            <person name="Richter-Heitmann T."/>
            <person name="Klindworth A."/>
            <person name="Klockow C."/>
            <person name="Richter M."/>
            <person name="Achstetter T."/>
            <person name="Glockner F.O."/>
            <person name="Harder J."/>
        </authorList>
    </citation>
    <scope>NUCLEOTIDE SEQUENCE [LARGE SCALE GENOMIC DNA]</scope>
    <source>
        <strain evidence="2 3">SM1</strain>
    </source>
</reference>
<gene>
    <name evidence="2" type="ORF">RMSM_05943</name>
</gene>
<proteinExistence type="predicted"/>
<organism evidence="2 3">
    <name type="scientific">Rhodopirellula maiorica SM1</name>
    <dbReference type="NCBI Taxonomy" id="1265738"/>
    <lineage>
        <taxon>Bacteria</taxon>
        <taxon>Pseudomonadati</taxon>
        <taxon>Planctomycetota</taxon>
        <taxon>Planctomycetia</taxon>
        <taxon>Pirellulales</taxon>
        <taxon>Pirellulaceae</taxon>
        <taxon>Novipirellula</taxon>
    </lineage>
</organism>
<protein>
    <recommendedName>
        <fullName evidence="1">Endonuclease/exonuclease/phosphatase domain-containing protein</fullName>
    </recommendedName>
</protein>
<dbReference type="AlphaFoldDB" id="M5RDI0"/>
<dbReference type="SUPFAM" id="SSF56219">
    <property type="entry name" value="DNase I-like"/>
    <property type="match status" value="1"/>
</dbReference>
<name>M5RDI0_9BACT</name>
<dbReference type="EMBL" id="ANOG01000856">
    <property type="protein sequence ID" value="EMI17131.1"/>
    <property type="molecule type" value="Genomic_DNA"/>
</dbReference>
<sequence>MTANVLTRNTQHATVLQAVAETDPDFVVLQETDASWTGVLEDGL</sequence>
<comment type="caution">
    <text evidence="2">The sequence shown here is derived from an EMBL/GenBank/DDBJ whole genome shotgun (WGS) entry which is preliminary data.</text>
</comment>